<reference evidence="1" key="1">
    <citation type="submission" date="2020-01" db="EMBL/GenBank/DDBJ databases">
        <authorList>
            <person name="Meier V. D."/>
            <person name="Meier V D."/>
        </authorList>
    </citation>
    <scope>NUCLEOTIDE SEQUENCE</scope>
    <source>
        <strain evidence="1">HLG_WM_MAG_10</strain>
    </source>
</reference>
<dbReference type="EMBL" id="CACVAQ010000046">
    <property type="protein sequence ID" value="CAA6799875.1"/>
    <property type="molecule type" value="Genomic_DNA"/>
</dbReference>
<protein>
    <submittedName>
        <fullName evidence="1">Uncharacterized protein</fullName>
    </submittedName>
</protein>
<sequence length="381" mass="45050">MASSKNITRILPLITLQHLLMKSRLFYLYLTLHLLACNSASQPIEKTWISKYHLHNEGIGEEVIASNTLKGLIRFDKDSVAISSFQFMDVVEKEVEKFKYTFYDTSLILFNFSSNETDTIPVLLNDSQLIVRVSPEMGTVFESLPTYHQAKEAEKLVNYLTSFTYKIVTDTFEVFYEFQKDYTTFSTTPHLKLFINEKAYWKWNQYGTELFLELDDFYGNVMHIKAITEKEIIGVIYDKEDREIILERVLPQDKFDPLDLIGEWEEIVDYPLPPPPPPPPVGVRYYDKEILKISENELIRHRDLGSDTVQWQMNRLKDKLFIPKYFYRIGAWTIEKLDDEHLTIKRKWIYSRGLGFRWASRDRGQDHLIQHIKFRKIKVSE</sequence>
<organism evidence="1">
    <name type="scientific">uncultured Aureispira sp</name>
    <dbReference type="NCBI Taxonomy" id="1331704"/>
    <lineage>
        <taxon>Bacteria</taxon>
        <taxon>Pseudomonadati</taxon>
        <taxon>Bacteroidota</taxon>
        <taxon>Saprospiria</taxon>
        <taxon>Saprospirales</taxon>
        <taxon>Saprospiraceae</taxon>
        <taxon>Aureispira</taxon>
        <taxon>environmental samples</taxon>
    </lineage>
</organism>
<evidence type="ECO:0000313" key="1">
    <source>
        <dbReference type="EMBL" id="CAA6799875.1"/>
    </source>
</evidence>
<dbReference type="AlphaFoldDB" id="A0A6S6RVM5"/>
<name>A0A6S6RVM5_9BACT</name>
<accession>A0A6S6RVM5</accession>
<proteinExistence type="predicted"/>
<gene>
    <name evidence="1" type="ORF">HELGO_WM29758</name>
</gene>